<dbReference type="PANTHER" id="PTHR43194">
    <property type="entry name" value="HYDROLASE ALPHA/BETA FOLD FAMILY"/>
    <property type="match status" value="1"/>
</dbReference>
<dbReference type="OrthoDB" id="334507at2"/>
<evidence type="ECO:0000313" key="2">
    <source>
        <dbReference type="EMBL" id="KIH98454.1"/>
    </source>
</evidence>
<dbReference type="InterPro" id="IPR050228">
    <property type="entry name" value="Carboxylesterase_BioH"/>
</dbReference>
<protein>
    <submittedName>
        <fullName evidence="2">Alpha/beta hydrolase</fullName>
    </submittedName>
</protein>
<dbReference type="STRING" id="183763.LP52_13610"/>
<comment type="caution">
    <text evidence="2">The sequence shown here is derived from an EMBL/GenBank/DDBJ whole genome shotgun (WGS) entry which is preliminary data.</text>
</comment>
<dbReference type="InterPro" id="IPR000073">
    <property type="entry name" value="AB_hydrolase_1"/>
</dbReference>
<name>A0A0C2FGN4_9ACTN</name>
<organism evidence="2 3">
    <name type="scientific">Streptomonospora alba</name>
    <dbReference type="NCBI Taxonomy" id="183763"/>
    <lineage>
        <taxon>Bacteria</taxon>
        <taxon>Bacillati</taxon>
        <taxon>Actinomycetota</taxon>
        <taxon>Actinomycetes</taxon>
        <taxon>Streptosporangiales</taxon>
        <taxon>Nocardiopsidaceae</taxon>
        <taxon>Streptomonospora</taxon>
    </lineage>
</organism>
<feature type="domain" description="AB hydrolase-1" evidence="1">
    <location>
        <begin position="28"/>
        <end position="262"/>
    </location>
</feature>
<dbReference type="Gene3D" id="3.40.50.1820">
    <property type="entry name" value="alpha/beta hydrolase"/>
    <property type="match status" value="1"/>
</dbReference>
<dbReference type="SUPFAM" id="SSF53474">
    <property type="entry name" value="alpha/beta-Hydrolases"/>
    <property type="match status" value="1"/>
</dbReference>
<evidence type="ECO:0000313" key="3">
    <source>
        <dbReference type="Proteomes" id="UP000031675"/>
    </source>
</evidence>
<dbReference type="RefSeq" id="WP_040273812.1">
    <property type="nucleotide sequence ID" value="NZ_JROO01000026.1"/>
</dbReference>
<keyword evidence="2" id="KW-0378">Hydrolase</keyword>
<dbReference type="InterPro" id="IPR029058">
    <property type="entry name" value="AB_hydrolase_fold"/>
</dbReference>
<dbReference type="Pfam" id="PF00561">
    <property type="entry name" value="Abhydrolase_1"/>
    <property type="match status" value="1"/>
</dbReference>
<dbReference type="EMBL" id="JROO01000026">
    <property type="protein sequence ID" value="KIH98454.1"/>
    <property type="molecule type" value="Genomic_DNA"/>
</dbReference>
<dbReference type="PANTHER" id="PTHR43194:SF5">
    <property type="entry name" value="PIMELOYL-[ACYL-CARRIER PROTEIN] METHYL ESTER ESTERASE"/>
    <property type="match status" value="1"/>
</dbReference>
<dbReference type="AlphaFoldDB" id="A0A0C2FGN4"/>
<sequence length="276" mass="30137">MDDATTAHTDTFQAPNGRIAYSRIGQGPAVVLLHGTPFSSAVWRDIAAALAPTHTVYLWDMPGYGRSQMHPDQDVSLAAQQRAFTLLLQHWRLQDPAVIAHDFGGAVALRSALLDGAAYSRLALIDAVSLRPWGSDLFRLVAANPEVFTALPAAMHRALVEAYIASAAHRPLRPDQRTELAQPWLGASGQAAFYRQIAQADQRHTAEIEDDLHRLDMPATVIWGEEDTWLDSSTGHRLAEAIGHARLHTVPGAGHLIQHDAPAQLTGLLTDFLHRT</sequence>
<keyword evidence="3" id="KW-1185">Reference proteome</keyword>
<accession>A0A0C2FGN4</accession>
<gene>
    <name evidence="2" type="ORF">LP52_13610</name>
</gene>
<dbReference type="Proteomes" id="UP000031675">
    <property type="component" value="Unassembled WGS sequence"/>
</dbReference>
<proteinExistence type="predicted"/>
<evidence type="ECO:0000259" key="1">
    <source>
        <dbReference type="Pfam" id="PF00561"/>
    </source>
</evidence>
<reference evidence="3" key="1">
    <citation type="journal article" date="2015" name="Chem. Biol.">
        <title>Structure, bioactivity, and resistance mechanism of streptomonomicin, an unusual lasso Peptide from an understudied halophilic actinomycete.</title>
        <authorList>
            <person name="Metelev M."/>
            <person name="Tietz J.I."/>
            <person name="Melby J.O."/>
            <person name="Blair P.M."/>
            <person name="Zhu L."/>
            <person name="Livnat I."/>
            <person name="Severinov K."/>
            <person name="Mitchell D.A."/>
        </authorList>
    </citation>
    <scope>NUCLEOTIDE SEQUENCE [LARGE SCALE GENOMIC DNA]</scope>
    <source>
        <strain evidence="3">YIM 90003</strain>
    </source>
</reference>
<dbReference type="PRINTS" id="PR00111">
    <property type="entry name" value="ABHYDROLASE"/>
</dbReference>
<dbReference type="GO" id="GO:0016787">
    <property type="term" value="F:hydrolase activity"/>
    <property type="evidence" value="ECO:0007669"/>
    <property type="project" value="UniProtKB-KW"/>
</dbReference>